<reference evidence="2" key="1">
    <citation type="submission" date="2022-11" db="UniProtKB">
        <authorList>
            <consortium name="WormBaseParasite"/>
        </authorList>
    </citation>
    <scope>IDENTIFICATION</scope>
</reference>
<protein>
    <submittedName>
        <fullName evidence="2">VWFA domain-containing protein</fullName>
    </submittedName>
</protein>
<evidence type="ECO:0000313" key="2">
    <source>
        <dbReference type="WBParaSite" id="ES5_v2.g22617.t1"/>
    </source>
</evidence>
<proteinExistence type="predicted"/>
<organism evidence="1 2">
    <name type="scientific">Panagrolaimus sp. ES5</name>
    <dbReference type="NCBI Taxonomy" id="591445"/>
    <lineage>
        <taxon>Eukaryota</taxon>
        <taxon>Metazoa</taxon>
        <taxon>Ecdysozoa</taxon>
        <taxon>Nematoda</taxon>
        <taxon>Chromadorea</taxon>
        <taxon>Rhabditida</taxon>
        <taxon>Tylenchina</taxon>
        <taxon>Panagrolaimomorpha</taxon>
        <taxon>Panagrolaimoidea</taxon>
        <taxon>Panagrolaimidae</taxon>
        <taxon>Panagrolaimus</taxon>
    </lineage>
</organism>
<accession>A0AC34FZN7</accession>
<dbReference type="Proteomes" id="UP000887579">
    <property type="component" value="Unplaced"/>
</dbReference>
<sequence length="381" mass="43941">MVELINESNKIRDHYREQATHHQHEMEEQTARADRAERNPNQNQNQGSQLPQLIPIPSQYYLPFPTLPLQPGQIPNSLQPNNQQYPNDHRDFDGDNSNRHNHNNQNNDNRHDNNDRNNHHRGSPRNPGEITRGEENKPNNNRPFLNQIPPLRRSSSSDYERDEFATDTTDSKEFAFDRTQSHLASDHPARTLPPVDILLLVDASSSIGNNQFEQVKIFLKDFINDIDIAPGRSRLCVILFAAEPQVFFGFDRFYSIKSIRRAIGKMPYLGGSTFLAKALSFAAGVLYQEQNMKSGRFRKHKFMPTPRHDRLQVMIVVSDGASDDNFDKQATHLHEKMLVKIAAVVTKSFNKDRLLPITRFDGSVFLLDQQQALSIWLWRQQ</sequence>
<name>A0AC34FZN7_9BILA</name>
<evidence type="ECO:0000313" key="1">
    <source>
        <dbReference type="Proteomes" id="UP000887579"/>
    </source>
</evidence>
<dbReference type="WBParaSite" id="ES5_v2.g22617.t1">
    <property type="protein sequence ID" value="ES5_v2.g22617.t1"/>
    <property type="gene ID" value="ES5_v2.g22617"/>
</dbReference>